<name>A0A923L265_9FIRM</name>
<dbReference type="SUPFAM" id="SSF53613">
    <property type="entry name" value="Ribokinase-like"/>
    <property type="match status" value="1"/>
</dbReference>
<dbReference type="PANTHER" id="PTHR10584:SF166">
    <property type="entry name" value="RIBOKINASE"/>
    <property type="match status" value="1"/>
</dbReference>
<dbReference type="InterPro" id="IPR002173">
    <property type="entry name" value="Carboh/pur_kinase_PfkB_CS"/>
</dbReference>
<dbReference type="InterPro" id="IPR011611">
    <property type="entry name" value="PfkB_dom"/>
</dbReference>
<comment type="caution">
    <text evidence="6">The sequence shown here is derived from an EMBL/GenBank/DDBJ whole genome shotgun (WGS) entry which is preliminary data.</text>
</comment>
<evidence type="ECO:0000256" key="3">
    <source>
        <dbReference type="ARBA" id="ARBA00022777"/>
    </source>
</evidence>
<evidence type="ECO:0000256" key="1">
    <source>
        <dbReference type="ARBA" id="ARBA00010688"/>
    </source>
</evidence>
<dbReference type="PANTHER" id="PTHR10584">
    <property type="entry name" value="SUGAR KINASE"/>
    <property type="match status" value="1"/>
</dbReference>
<comment type="similarity">
    <text evidence="1 4">Belongs to the carbohydrate kinase PfkB family.</text>
</comment>
<evidence type="ECO:0000256" key="4">
    <source>
        <dbReference type="RuleBase" id="RU003704"/>
    </source>
</evidence>
<gene>
    <name evidence="6" type="ORF">H8S23_13305</name>
</gene>
<dbReference type="InterPro" id="IPR029056">
    <property type="entry name" value="Ribokinase-like"/>
</dbReference>
<dbReference type="AlphaFoldDB" id="A0A923L265"/>
<keyword evidence="2 4" id="KW-0808">Transferase</keyword>
<reference evidence="6" key="1">
    <citation type="submission" date="2020-08" db="EMBL/GenBank/DDBJ databases">
        <title>Genome public.</title>
        <authorList>
            <person name="Liu C."/>
            <person name="Sun Q."/>
        </authorList>
    </citation>
    <scope>NUCLEOTIDE SEQUENCE</scope>
    <source>
        <strain evidence="6">BX8</strain>
    </source>
</reference>
<protein>
    <recommendedName>
        <fullName evidence="5">Carbohydrate kinase PfkB domain-containing protein</fullName>
    </recommendedName>
</protein>
<dbReference type="GO" id="GO:0006796">
    <property type="term" value="P:phosphate-containing compound metabolic process"/>
    <property type="evidence" value="ECO:0007669"/>
    <property type="project" value="UniProtKB-ARBA"/>
</dbReference>
<feature type="domain" description="Carbohydrate kinase PfkB" evidence="5">
    <location>
        <begin position="41"/>
        <end position="297"/>
    </location>
</feature>
<dbReference type="Proteomes" id="UP000659630">
    <property type="component" value="Unassembled WGS sequence"/>
</dbReference>
<dbReference type="PROSITE" id="PS00584">
    <property type="entry name" value="PFKB_KINASES_2"/>
    <property type="match status" value="1"/>
</dbReference>
<evidence type="ECO:0000259" key="5">
    <source>
        <dbReference type="Pfam" id="PF00294"/>
    </source>
</evidence>
<dbReference type="EMBL" id="JACONZ010000005">
    <property type="protein sequence ID" value="MBC5582485.1"/>
    <property type="molecule type" value="Genomic_DNA"/>
</dbReference>
<dbReference type="GO" id="GO:0016301">
    <property type="term" value="F:kinase activity"/>
    <property type="evidence" value="ECO:0007669"/>
    <property type="project" value="UniProtKB-KW"/>
</dbReference>
<evidence type="ECO:0000313" key="7">
    <source>
        <dbReference type="Proteomes" id="UP000659630"/>
    </source>
</evidence>
<evidence type="ECO:0000313" key="6">
    <source>
        <dbReference type="EMBL" id="MBC5582485.1"/>
    </source>
</evidence>
<keyword evidence="7" id="KW-1185">Reference proteome</keyword>
<dbReference type="PROSITE" id="PS00583">
    <property type="entry name" value="PFKB_KINASES_1"/>
    <property type="match status" value="1"/>
</dbReference>
<evidence type="ECO:0000256" key="2">
    <source>
        <dbReference type="ARBA" id="ARBA00022679"/>
    </source>
</evidence>
<dbReference type="RefSeq" id="WP_186888844.1">
    <property type="nucleotide sequence ID" value="NZ_JACONZ010000005.1"/>
</dbReference>
<dbReference type="InterPro" id="IPR002139">
    <property type="entry name" value="Ribo/fructo_kinase"/>
</dbReference>
<accession>A0A923L265</accession>
<proteinExistence type="inferred from homology"/>
<dbReference type="PRINTS" id="PR00990">
    <property type="entry name" value="RIBOKINASE"/>
</dbReference>
<organism evidence="6 7">
    <name type="scientific">Anaerofilum hominis</name>
    <dbReference type="NCBI Taxonomy" id="2763016"/>
    <lineage>
        <taxon>Bacteria</taxon>
        <taxon>Bacillati</taxon>
        <taxon>Bacillota</taxon>
        <taxon>Clostridia</taxon>
        <taxon>Eubacteriales</taxon>
        <taxon>Oscillospiraceae</taxon>
        <taxon>Anaerofilum</taxon>
    </lineage>
</organism>
<sequence>MDTVRALVFNKHGIGHMTRVARFPRPGETIRALEWRFGEDAGKGTNVAVALGRLGIKSAFVCKVGADDGGALGAKWLKGAGVDLKHYKMSQQLTTDIGLVITQSDGENMIIGSAQHPCYTSREELFAAIDDYPEAEFFLTGLEIDQRLPIEGCRYARSRGMTTLLNASPLTDEIRQPLDCVDYLFVNALEGVQLSGAEKKDRSWYQIAELVRRRHHPKTVVMTLGAKGCIVCRGDGGRFFASYEATCVDSIAAGDGFMAAFAAGLAWGMTDAEAADWANRYSAVVVSRKGAILSYPTLNEAKEISGSFKKRQANEGA</sequence>
<dbReference type="Pfam" id="PF00294">
    <property type="entry name" value="PfkB"/>
    <property type="match status" value="1"/>
</dbReference>
<dbReference type="Gene3D" id="3.40.1190.20">
    <property type="match status" value="1"/>
</dbReference>
<keyword evidence="3 4" id="KW-0418">Kinase</keyword>